<feature type="non-terminal residue" evidence="1">
    <location>
        <position position="51"/>
    </location>
</feature>
<comment type="caution">
    <text evidence="1">The sequence shown here is derived from an EMBL/GenBank/DDBJ whole genome shotgun (WGS) entry which is preliminary data.</text>
</comment>
<accession>A0AAD4GHK2</accession>
<dbReference type="AlphaFoldDB" id="A0AAD4GHK2"/>
<organism evidence="1 2">
    <name type="scientific">Boletus edulis BED1</name>
    <dbReference type="NCBI Taxonomy" id="1328754"/>
    <lineage>
        <taxon>Eukaryota</taxon>
        <taxon>Fungi</taxon>
        <taxon>Dikarya</taxon>
        <taxon>Basidiomycota</taxon>
        <taxon>Agaricomycotina</taxon>
        <taxon>Agaricomycetes</taxon>
        <taxon>Agaricomycetidae</taxon>
        <taxon>Boletales</taxon>
        <taxon>Boletineae</taxon>
        <taxon>Boletaceae</taxon>
        <taxon>Boletoideae</taxon>
        <taxon>Boletus</taxon>
    </lineage>
</organism>
<name>A0AAD4GHK2_BOLED</name>
<dbReference type="Proteomes" id="UP001194468">
    <property type="component" value="Unassembled WGS sequence"/>
</dbReference>
<gene>
    <name evidence="1" type="ORF">L210DRAFT_819960</name>
</gene>
<reference evidence="1" key="1">
    <citation type="submission" date="2019-10" db="EMBL/GenBank/DDBJ databases">
        <authorList>
            <consortium name="DOE Joint Genome Institute"/>
            <person name="Kuo A."/>
            <person name="Miyauchi S."/>
            <person name="Kiss E."/>
            <person name="Drula E."/>
            <person name="Kohler A."/>
            <person name="Sanchez-Garcia M."/>
            <person name="Andreopoulos B."/>
            <person name="Barry K.W."/>
            <person name="Bonito G."/>
            <person name="Buee M."/>
            <person name="Carver A."/>
            <person name="Chen C."/>
            <person name="Cichocki N."/>
            <person name="Clum A."/>
            <person name="Culley D."/>
            <person name="Crous P.W."/>
            <person name="Fauchery L."/>
            <person name="Girlanda M."/>
            <person name="Hayes R."/>
            <person name="Keri Z."/>
            <person name="LaButti K."/>
            <person name="Lipzen A."/>
            <person name="Lombard V."/>
            <person name="Magnuson J."/>
            <person name="Maillard F."/>
            <person name="Morin E."/>
            <person name="Murat C."/>
            <person name="Nolan M."/>
            <person name="Ohm R."/>
            <person name="Pangilinan J."/>
            <person name="Pereira M."/>
            <person name="Perotto S."/>
            <person name="Peter M."/>
            <person name="Riley R."/>
            <person name="Sitrit Y."/>
            <person name="Stielow B."/>
            <person name="Szollosi G."/>
            <person name="Zifcakova L."/>
            <person name="Stursova M."/>
            <person name="Spatafora J.W."/>
            <person name="Tedersoo L."/>
            <person name="Vaario L.-M."/>
            <person name="Yamada A."/>
            <person name="Yan M."/>
            <person name="Wang P."/>
            <person name="Xu J."/>
            <person name="Bruns T."/>
            <person name="Baldrian P."/>
            <person name="Vilgalys R."/>
            <person name="Henrissat B."/>
            <person name="Grigoriev I.V."/>
            <person name="Hibbett D."/>
            <person name="Nagy L.G."/>
            <person name="Martin F.M."/>
        </authorList>
    </citation>
    <scope>NUCLEOTIDE SEQUENCE</scope>
    <source>
        <strain evidence="1">BED1</strain>
    </source>
</reference>
<feature type="non-terminal residue" evidence="1">
    <location>
        <position position="1"/>
    </location>
</feature>
<evidence type="ECO:0000313" key="2">
    <source>
        <dbReference type="Proteomes" id="UP001194468"/>
    </source>
</evidence>
<evidence type="ECO:0000313" key="1">
    <source>
        <dbReference type="EMBL" id="KAF8444448.1"/>
    </source>
</evidence>
<protein>
    <submittedName>
        <fullName evidence="1">Uncharacterized protein</fullName>
    </submittedName>
</protein>
<reference evidence="1" key="2">
    <citation type="journal article" date="2020" name="Nat. Commun.">
        <title>Large-scale genome sequencing of mycorrhizal fungi provides insights into the early evolution of symbiotic traits.</title>
        <authorList>
            <person name="Miyauchi S."/>
            <person name="Kiss E."/>
            <person name="Kuo A."/>
            <person name="Drula E."/>
            <person name="Kohler A."/>
            <person name="Sanchez-Garcia M."/>
            <person name="Morin E."/>
            <person name="Andreopoulos B."/>
            <person name="Barry K.W."/>
            <person name="Bonito G."/>
            <person name="Buee M."/>
            <person name="Carver A."/>
            <person name="Chen C."/>
            <person name="Cichocki N."/>
            <person name="Clum A."/>
            <person name="Culley D."/>
            <person name="Crous P.W."/>
            <person name="Fauchery L."/>
            <person name="Girlanda M."/>
            <person name="Hayes R.D."/>
            <person name="Keri Z."/>
            <person name="LaButti K."/>
            <person name="Lipzen A."/>
            <person name="Lombard V."/>
            <person name="Magnuson J."/>
            <person name="Maillard F."/>
            <person name="Murat C."/>
            <person name="Nolan M."/>
            <person name="Ohm R.A."/>
            <person name="Pangilinan J."/>
            <person name="Pereira M.F."/>
            <person name="Perotto S."/>
            <person name="Peter M."/>
            <person name="Pfister S."/>
            <person name="Riley R."/>
            <person name="Sitrit Y."/>
            <person name="Stielow J.B."/>
            <person name="Szollosi G."/>
            <person name="Zifcakova L."/>
            <person name="Stursova M."/>
            <person name="Spatafora J.W."/>
            <person name="Tedersoo L."/>
            <person name="Vaario L.M."/>
            <person name="Yamada A."/>
            <person name="Yan M."/>
            <person name="Wang P."/>
            <person name="Xu J."/>
            <person name="Bruns T."/>
            <person name="Baldrian P."/>
            <person name="Vilgalys R."/>
            <person name="Dunand C."/>
            <person name="Henrissat B."/>
            <person name="Grigoriev I.V."/>
            <person name="Hibbett D."/>
            <person name="Nagy L.G."/>
            <person name="Martin F.M."/>
        </authorList>
    </citation>
    <scope>NUCLEOTIDE SEQUENCE</scope>
    <source>
        <strain evidence="1">BED1</strain>
    </source>
</reference>
<proteinExistence type="predicted"/>
<dbReference type="EMBL" id="WHUW01000006">
    <property type="protein sequence ID" value="KAF8444448.1"/>
    <property type="molecule type" value="Genomic_DNA"/>
</dbReference>
<keyword evidence="2" id="KW-1185">Reference proteome</keyword>
<sequence length="51" mass="5932">ILSICAICLSRHKHNIHRCEASRTWDNKHNMCSYRNGPGTFSKKDNRQLCS</sequence>